<evidence type="ECO:0000313" key="1">
    <source>
        <dbReference type="EMBL" id="GGD98401.1"/>
    </source>
</evidence>
<gene>
    <name evidence="1" type="ORF">GCM10011515_17780</name>
</gene>
<dbReference type="Proteomes" id="UP000619041">
    <property type="component" value="Unassembled WGS sequence"/>
</dbReference>
<name>A0ABQ1SAE2_9SPHN</name>
<accession>A0ABQ1SAE2</accession>
<protein>
    <recommendedName>
        <fullName evidence="3">ABC transporter</fullName>
    </recommendedName>
</protein>
<evidence type="ECO:0008006" key="3">
    <source>
        <dbReference type="Google" id="ProtNLM"/>
    </source>
</evidence>
<evidence type="ECO:0000313" key="2">
    <source>
        <dbReference type="Proteomes" id="UP000619041"/>
    </source>
</evidence>
<organism evidence="1 2">
    <name type="scientific">Tsuneonella deserti</name>
    <dbReference type="NCBI Taxonomy" id="2035528"/>
    <lineage>
        <taxon>Bacteria</taxon>
        <taxon>Pseudomonadati</taxon>
        <taxon>Pseudomonadota</taxon>
        <taxon>Alphaproteobacteria</taxon>
        <taxon>Sphingomonadales</taxon>
        <taxon>Erythrobacteraceae</taxon>
        <taxon>Tsuneonella</taxon>
    </lineage>
</organism>
<reference evidence="2" key="1">
    <citation type="journal article" date="2019" name="Int. J. Syst. Evol. Microbiol.">
        <title>The Global Catalogue of Microorganisms (GCM) 10K type strain sequencing project: providing services to taxonomists for standard genome sequencing and annotation.</title>
        <authorList>
            <consortium name="The Broad Institute Genomics Platform"/>
            <consortium name="The Broad Institute Genome Sequencing Center for Infectious Disease"/>
            <person name="Wu L."/>
            <person name="Ma J."/>
        </authorList>
    </citation>
    <scope>NUCLEOTIDE SEQUENCE [LARGE SCALE GENOMIC DNA]</scope>
    <source>
        <strain evidence="2">CGMCC 1.15959</strain>
    </source>
</reference>
<comment type="caution">
    <text evidence="1">The sequence shown here is derived from an EMBL/GenBank/DDBJ whole genome shotgun (WGS) entry which is preliminary data.</text>
</comment>
<dbReference type="RefSeq" id="WP_188644804.1">
    <property type="nucleotide sequence ID" value="NZ_BMKL01000001.1"/>
</dbReference>
<proteinExistence type="predicted"/>
<sequence>MRASKSGIAATLGLAVLIALALATWAWPREGHAKPALGLFTSLPIYWKESASVGEALGDGGTRHWVREALESEHRLVLLDTLDSGELAKLDSLVMAQPRPLAPQENVALDDWVRGGGRVLLFADPLLTEHSWFAIGDRRRPQDVILLSPILRRWGLELTFDEDQADGERLVAYHSASLPERMSGRLRTVGSEGDSAQCAIESGGLVAQCGIGKGSAVVVADAALLEADRQVGPGKAALEALMLEAFVR</sequence>
<dbReference type="EMBL" id="BMKL01000001">
    <property type="protein sequence ID" value="GGD98401.1"/>
    <property type="molecule type" value="Genomic_DNA"/>
</dbReference>
<keyword evidence="2" id="KW-1185">Reference proteome</keyword>